<evidence type="ECO:0000256" key="5">
    <source>
        <dbReference type="ARBA" id="ARBA00022989"/>
    </source>
</evidence>
<keyword evidence="11" id="KW-1185">Reference proteome</keyword>
<organism evidence="10 11">
    <name type="scientific">Batillaria attramentaria</name>
    <dbReference type="NCBI Taxonomy" id="370345"/>
    <lineage>
        <taxon>Eukaryota</taxon>
        <taxon>Metazoa</taxon>
        <taxon>Spiralia</taxon>
        <taxon>Lophotrochozoa</taxon>
        <taxon>Mollusca</taxon>
        <taxon>Gastropoda</taxon>
        <taxon>Caenogastropoda</taxon>
        <taxon>Sorbeoconcha</taxon>
        <taxon>Cerithioidea</taxon>
        <taxon>Batillariidae</taxon>
        <taxon>Batillaria</taxon>
    </lineage>
</organism>
<feature type="transmembrane region" description="Helical" evidence="9">
    <location>
        <begin position="131"/>
        <end position="158"/>
    </location>
</feature>
<dbReference type="AlphaFoldDB" id="A0ABD0L1P7"/>
<sequence length="261" mass="30018">MMCYIYILGFRVGVGFPHTCRNCFFFSSLQVLGRGQRYNMLLEMEVPDSAGNRDLGMFMVVIKVYDRHGHIVQESSRSKQNLKIDLFEDYLDDVYHPAVGVLIEIHSRQLEIYTAQLKLHATYTGIRYYMFYWPLTSAFFGIGFNCMWLTLIALLSWYKLGAHVSPDTQENTEKKQLTFQQREERVKTLIDEDNQAGGQQAETGFRYIQPFTMTTSYREAETIGEARPEAGGEHQRGSSSSRGQQDASSLLRQRGRTETPS</sequence>
<reference evidence="10 11" key="1">
    <citation type="journal article" date="2023" name="Sci. Data">
        <title>Genome assembly of the Korean intertidal mud-creeper Batillaria attramentaria.</title>
        <authorList>
            <person name="Patra A.K."/>
            <person name="Ho P.T."/>
            <person name="Jun S."/>
            <person name="Lee S.J."/>
            <person name="Kim Y."/>
            <person name="Won Y.J."/>
        </authorList>
    </citation>
    <scope>NUCLEOTIDE SEQUENCE [LARGE SCALE GENOMIC DNA]</scope>
    <source>
        <strain evidence="10">Wonlab-2016</strain>
    </source>
</reference>
<feature type="compositionally biased region" description="Low complexity" evidence="8">
    <location>
        <begin position="237"/>
        <end position="249"/>
    </location>
</feature>
<name>A0ABD0L1P7_9CAEN</name>
<dbReference type="PANTHER" id="PTHR21212:SF0">
    <property type="entry name" value="SEIPIN"/>
    <property type="match status" value="1"/>
</dbReference>
<evidence type="ECO:0000256" key="8">
    <source>
        <dbReference type="SAM" id="MobiDB-lite"/>
    </source>
</evidence>
<dbReference type="EMBL" id="JACVVK020000093">
    <property type="protein sequence ID" value="KAK7493385.1"/>
    <property type="molecule type" value="Genomic_DNA"/>
</dbReference>
<evidence type="ECO:0000256" key="2">
    <source>
        <dbReference type="ARBA" id="ARBA00022064"/>
    </source>
</evidence>
<keyword evidence="7 9" id="KW-0472">Membrane</keyword>
<dbReference type="GO" id="GO:0005789">
    <property type="term" value="C:endoplasmic reticulum membrane"/>
    <property type="evidence" value="ECO:0007669"/>
    <property type="project" value="UniProtKB-SubCell"/>
</dbReference>
<evidence type="ECO:0000313" key="11">
    <source>
        <dbReference type="Proteomes" id="UP001519460"/>
    </source>
</evidence>
<keyword evidence="6" id="KW-0443">Lipid metabolism</keyword>
<evidence type="ECO:0000256" key="6">
    <source>
        <dbReference type="ARBA" id="ARBA00023098"/>
    </source>
</evidence>
<accession>A0ABD0L1P7</accession>
<dbReference type="InterPro" id="IPR009617">
    <property type="entry name" value="Seipin"/>
</dbReference>
<evidence type="ECO:0000256" key="1">
    <source>
        <dbReference type="ARBA" id="ARBA00004477"/>
    </source>
</evidence>
<dbReference type="Proteomes" id="UP001519460">
    <property type="component" value="Unassembled WGS sequence"/>
</dbReference>
<dbReference type="GO" id="GO:0006629">
    <property type="term" value="P:lipid metabolic process"/>
    <property type="evidence" value="ECO:0007669"/>
    <property type="project" value="UniProtKB-KW"/>
</dbReference>
<dbReference type="Pfam" id="PF06775">
    <property type="entry name" value="Seipin"/>
    <property type="match status" value="1"/>
</dbReference>
<keyword evidence="4" id="KW-0256">Endoplasmic reticulum</keyword>
<gene>
    <name evidence="10" type="ORF">BaRGS_00015285</name>
</gene>
<evidence type="ECO:0000256" key="4">
    <source>
        <dbReference type="ARBA" id="ARBA00022824"/>
    </source>
</evidence>
<feature type="compositionally biased region" description="Basic and acidic residues" evidence="8">
    <location>
        <begin position="218"/>
        <end position="236"/>
    </location>
</feature>
<evidence type="ECO:0000256" key="9">
    <source>
        <dbReference type="SAM" id="Phobius"/>
    </source>
</evidence>
<comment type="subcellular location">
    <subcellularLocation>
        <location evidence="1">Endoplasmic reticulum membrane</location>
        <topology evidence="1">Multi-pass membrane protein</topology>
    </subcellularLocation>
</comment>
<evidence type="ECO:0000256" key="3">
    <source>
        <dbReference type="ARBA" id="ARBA00022692"/>
    </source>
</evidence>
<keyword evidence="3 9" id="KW-0812">Transmembrane</keyword>
<dbReference type="CDD" id="cd23995">
    <property type="entry name" value="Seipin_BSCL2_like"/>
    <property type="match status" value="1"/>
</dbReference>
<evidence type="ECO:0000256" key="7">
    <source>
        <dbReference type="ARBA" id="ARBA00023136"/>
    </source>
</evidence>
<comment type="caution">
    <text evidence="10">The sequence shown here is derived from an EMBL/GenBank/DDBJ whole genome shotgun (WGS) entry which is preliminary data.</text>
</comment>
<protein>
    <recommendedName>
        <fullName evidence="2">Seipin</fullName>
    </recommendedName>
</protein>
<evidence type="ECO:0000313" key="10">
    <source>
        <dbReference type="EMBL" id="KAK7493385.1"/>
    </source>
</evidence>
<dbReference type="PANTHER" id="PTHR21212">
    <property type="entry name" value="BERNARDINELLI-SEIP CONGENITAL LIPODYSTROPHY 2 HOMOLOG BSCL2 PROTEIN"/>
    <property type="match status" value="1"/>
</dbReference>
<keyword evidence="5 9" id="KW-1133">Transmembrane helix</keyword>
<feature type="region of interest" description="Disordered" evidence="8">
    <location>
        <begin position="218"/>
        <end position="261"/>
    </location>
</feature>
<dbReference type="GO" id="GO:0140042">
    <property type="term" value="P:lipid droplet formation"/>
    <property type="evidence" value="ECO:0007669"/>
    <property type="project" value="UniProtKB-ARBA"/>
</dbReference>
<proteinExistence type="predicted"/>